<keyword evidence="10" id="KW-1185">Reference proteome</keyword>
<dbReference type="EC" id="2.1.3.3" evidence="3 6"/>
<dbReference type="Proteomes" id="UP000216101">
    <property type="component" value="Unassembled WGS sequence"/>
</dbReference>
<protein>
    <recommendedName>
        <fullName evidence="3 6">Ornithine carbamoyltransferase</fullName>
        <shortName evidence="6">OTCase</shortName>
        <ecNumber evidence="3 6">2.1.3.3</ecNumber>
    </recommendedName>
</protein>
<gene>
    <name evidence="9" type="ORF">CBP51_13715</name>
</gene>
<evidence type="ECO:0000256" key="4">
    <source>
        <dbReference type="ARBA" id="ARBA00022679"/>
    </source>
</evidence>
<dbReference type="InterPro" id="IPR036901">
    <property type="entry name" value="Asp/Orn_carbamoylTrfase_sf"/>
</dbReference>
<dbReference type="PRINTS" id="PR00102">
    <property type="entry name" value="OTCASE"/>
</dbReference>
<dbReference type="InterPro" id="IPR024904">
    <property type="entry name" value="OTCase_ArgI"/>
</dbReference>
<dbReference type="STRING" id="1209072.GCA_000766945_03768"/>
<evidence type="ECO:0000256" key="3">
    <source>
        <dbReference type="ARBA" id="ARBA00013007"/>
    </source>
</evidence>
<evidence type="ECO:0000256" key="6">
    <source>
        <dbReference type="HAMAP-Rule" id="MF_01109"/>
    </source>
</evidence>
<evidence type="ECO:0000256" key="2">
    <source>
        <dbReference type="ARBA" id="ARBA00007805"/>
    </source>
</evidence>
<feature type="binding site" evidence="6">
    <location>
        <position position="223"/>
    </location>
    <ligand>
        <name>L-ornithine</name>
        <dbReference type="ChEBI" id="CHEBI:46911"/>
    </ligand>
</feature>
<feature type="domain" description="Aspartate/ornithine carbamoyltransferase carbamoyl-P binding" evidence="8">
    <location>
        <begin position="8"/>
        <end position="147"/>
    </location>
</feature>
<dbReference type="InterPro" id="IPR006132">
    <property type="entry name" value="Asp/Orn_carbamoyltranf_P-bd"/>
</dbReference>
<comment type="caution">
    <text evidence="9">The sequence shown here is derived from an EMBL/GenBank/DDBJ whole genome shotgun (WGS) entry which is preliminary data.</text>
</comment>
<dbReference type="InterPro" id="IPR006131">
    <property type="entry name" value="Asp_carbamoyltransf_Asp/Orn-bd"/>
</dbReference>
<reference evidence="10" key="1">
    <citation type="submission" date="2017-05" db="EMBL/GenBank/DDBJ databases">
        <authorList>
            <person name="Barney B.M."/>
        </authorList>
    </citation>
    <scope>NUCLEOTIDE SEQUENCE [LARGE SCALE GENOMIC DNA]</scope>
    <source>
        <strain evidence="10">PSBB022</strain>
    </source>
</reference>
<feature type="binding site" evidence="6">
    <location>
        <position position="84"/>
    </location>
    <ligand>
        <name>carbamoyl phosphate</name>
        <dbReference type="ChEBI" id="CHEBI:58228"/>
    </ligand>
</feature>
<dbReference type="NCBIfam" id="NF001986">
    <property type="entry name" value="PRK00779.1"/>
    <property type="match status" value="1"/>
</dbReference>
<dbReference type="InterPro" id="IPR006130">
    <property type="entry name" value="Asp/Orn_carbamoylTrfase"/>
</dbReference>
<dbReference type="GO" id="GO:0004585">
    <property type="term" value="F:ornithine carbamoyltransferase activity"/>
    <property type="evidence" value="ECO:0007669"/>
    <property type="project" value="UniProtKB-UniRule"/>
</dbReference>
<dbReference type="PRINTS" id="PR00100">
    <property type="entry name" value="AOTCASE"/>
</dbReference>
<dbReference type="PANTHER" id="PTHR45753:SF3">
    <property type="entry name" value="ORNITHINE TRANSCARBAMYLASE, MITOCHONDRIAL"/>
    <property type="match status" value="1"/>
</dbReference>
<accession>A0A266Q325</accession>
<feature type="binding site" evidence="6">
    <location>
        <begin position="263"/>
        <end position="264"/>
    </location>
    <ligand>
        <name>carbamoyl phosphate</name>
        <dbReference type="ChEBI" id="CHEBI:58228"/>
    </ligand>
</feature>
<dbReference type="InterPro" id="IPR002292">
    <property type="entry name" value="Orn/put_carbamltrans"/>
</dbReference>
<feature type="binding site" evidence="6">
    <location>
        <begin position="135"/>
        <end position="138"/>
    </location>
    <ligand>
        <name>carbamoyl phosphate</name>
        <dbReference type="ChEBI" id="CHEBI:58228"/>
    </ligand>
</feature>
<evidence type="ECO:0000256" key="1">
    <source>
        <dbReference type="ARBA" id="ARBA00004975"/>
    </source>
</evidence>
<dbReference type="eggNOG" id="COG0078">
    <property type="taxonomic scope" value="Bacteria"/>
</dbReference>
<evidence type="ECO:0000313" key="10">
    <source>
        <dbReference type="Proteomes" id="UP000216101"/>
    </source>
</evidence>
<comment type="similarity">
    <text evidence="2 6">Belongs to the aspartate/ornithine carbamoyltransferase superfamily. OTCase family.</text>
</comment>
<dbReference type="Pfam" id="PF02729">
    <property type="entry name" value="OTCace_N"/>
    <property type="match status" value="1"/>
</dbReference>
<proteinExistence type="inferred from homology"/>
<dbReference type="NCBIfam" id="TIGR00658">
    <property type="entry name" value="orni_carb_tr"/>
    <property type="match status" value="1"/>
</dbReference>
<dbReference type="HAMAP" id="MF_01109">
    <property type="entry name" value="OTCase"/>
    <property type="match status" value="1"/>
</dbReference>
<sequence length="305" mass="34108">MVPSKAPRHFLTLNDINRAELQQIITRAIELKAMLRQGTAPEPFNNKVLAMIFEKNSTRTRVSFESGMAKLGGHAIFLSTKDSQLGRGEPIEDAARCIASMVDMVMIRTYAHSTVQRFAEYSRVPVINGLTDEYHPCQLLADIQTYVEQRGSLAGKTVAWVGDGNNMCNSYIQAAELCDFELRIATPKGFEPEDEFVTPYKDRVSLSNDPRAAVAGADLVVTDTWASMGQEDEKKQREKIFSGYQVNKDLMSLANSDALFMHCLPAYRGKEVSADILDAPDAVVWEEAENRMHAQNALMEFLFNQ</sequence>
<dbReference type="SUPFAM" id="SSF53671">
    <property type="entry name" value="Aspartate/ornithine carbamoyltransferase"/>
    <property type="match status" value="1"/>
</dbReference>
<feature type="binding site" evidence="6">
    <location>
        <begin position="227"/>
        <end position="228"/>
    </location>
    <ligand>
        <name>L-ornithine</name>
        <dbReference type="ChEBI" id="CHEBI:46911"/>
    </ligand>
</feature>
<dbReference type="RefSeq" id="WP_078042118.1">
    <property type="nucleotide sequence ID" value="NZ_NHNI01000002.1"/>
</dbReference>
<dbReference type="AlphaFoldDB" id="A0A266Q325"/>
<dbReference type="FunFam" id="3.40.50.1370:FF:000008">
    <property type="entry name" value="Ornithine carbamoyltransferase"/>
    <property type="match status" value="1"/>
</dbReference>
<dbReference type="GO" id="GO:0005737">
    <property type="term" value="C:cytoplasm"/>
    <property type="evidence" value="ECO:0007669"/>
    <property type="project" value="UniProtKB-SubCell"/>
</dbReference>
<dbReference type="EMBL" id="NHNI01000002">
    <property type="protein sequence ID" value="OZY84274.1"/>
    <property type="molecule type" value="Genomic_DNA"/>
</dbReference>
<organism evidence="9 10">
    <name type="scientific">Cellvibrio mixtus</name>
    <dbReference type="NCBI Taxonomy" id="39650"/>
    <lineage>
        <taxon>Bacteria</taxon>
        <taxon>Pseudomonadati</taxon>
        <taxon>Pseudomonadota</taxon>
        <taxon>Gammaproteobacteria</taxon>
        <taxon>Cellvibrionales</taxon>
        <taxon>Cellvibrionaceae</taxon>
        <taxon>Cellvibrio</taxon>
    </lineage>
</organism>
<comment type="subcellular location">
    <subcellularLocation>
        <location evidence="6">Cytoplasm</location>
    </subcellularLocation>
</comment>
<feature type="binding site" evidence="6">
    <location>
        <position position="291"/>
    </location>
    <ligand>
        <name>carbamoyl phosphate</name>
        <dbReference type="ChEBI" id="CHEBI:58228"/>
    </ligand>
</feature>
<feature type="binding site" evidence="6">
    <location>
        <position position="166"/>
    </location>
    <ligand>
        <name>L-ornithine</name>
        <dbReference type="ChEBI" id="CHEBI:46911"/>
    </ligand>
</feature>
<feature type="binding site" evidence="6">
    <location>
        <position position="108"/>
    </location>
    <ligand>
        <name>carbamoyl phosphate</name>
        <dbReference type="ChEBI" id="CHEBI:58228"/>
    </ligand>
</feature>
<keyword evidence="4 6" id="KW-0808">Transferase</keyword>
<comment type="pathway">
    <text evidence="1">Amino-acid biosynthesis; L-arginine biosynthesis; L-arginine from L-ornithine and carbamoyl phosphate: step 1/3.</text>
</comment>
<dbReference type="PROSITE" id="PS00097">
    <property type="entry name" value="CARBAMOYLTRANSFERASE"/>
    <property type="match status" value="1"/>
</dbReference>
<evidence type="ECO:0000313" key="9">
    <source>
        <dbReference type="EMBL" id="OZY84274.1"/>
    </source>
</evidence>
<dbReference type="Gene3D" id="3.40.50.1370">
    <property type="entry name" value="Aspartate/ornithine carbamoyltransferase"/>
    <property type="match status" value="2"/>
</dbReference>
<name>A0A266Q325_9GAMM</name>
<keyword evidence="6" id="KW-0963">Cytoplasm</keyword>
<feature type="domain" description="Aspartate/ornithine carbamoyltransferase Asp/Orn-binding" evidence="7">
    <location>
        <begin position="155"/>
        <end position="301"/>
    </location>
</feature>
<dbReference type="PANTHER" id="PTHR45753">
    <property type="entry name" value="ORNITHINE CARBAMOYLTRANSFERASE, MITOCHONDRIAL"/>
    <property type="match status" value="1"/>
</dbReference>
<evidence type="ECO:0000259" key="8">
    <source>
        <dbReference type="Pfam" id="PF02729"/>
    </source>
</evidence>
<comment type="catalytic activity">
    <reaction evidence="5 6">
        <text>carbamoyl phosphate + L-ornithine = L-citrulline + phosphate + H(+)</text>
        <dbReference type="Rhea" id="RHEA:19513"/>
        <dbReference type="ChEBI" id="CHEBI:15378"/>
        <dbReference type="ChEBI" id="CHEBI:43474"/>
        <dbReference type="ChEBI" id="CHEBI:46911"/>
        <dbReference type="ChEBI" id="CHEBI:57743"/>
        <dbReference type="ChEBI" id="CHEBI:58228"/>
        <dbReference type="EC" id="2.1.3.3"/>
    </reaction>
</comment>
<evidence type="ECO:0000259" key="7">
    <source>
        <dbReference type="Pfam" id="PF00185"/>
    </source>
</evidence>
<dbReference type="GO" id="GO:0016597">
    <property type="term" value="F:amino acid binding"/>
    <property type="evidence" value="ECO:0007669"/>
    <property type="project" value="InterPro"/>
</dbReference>
<feature type="binding site" evidence="6">
    <location>
        <begin position="57"/>
        <end position="60"/>
    </location>
    <ligand>
        <name>carbamoyl phosphate</name>
        <dbReference type="ChEBI" id="CHEBI:58228"/>
    </ligand>
</feature>
<evidence type="ECO:0000256" key="5">
    <source>
        <dbReference type="ARBA" id="ARBA00048772"/>
    </source>
</evidence>
<dbReference type="GO" id="GO:0042450">
    <property type="term" value="P:L-arginine biosynthetic process via ornithine"/>
    <property type="evidence" value="ECO:0007669"/>
    <property type="project" value="UniProtKB-UniRule"/>
</dbReference>
<dbReference type="GO" id="GO:0019240">
    <property type="term" value="P:citrulline biosynthetic process"/>
    <property type="evidence" value="ECO:0007669"/>
    <property type="project" value="TreeGrafter"/>
</dbReference>
<dbReference type="Pfam" id="PF00185">
    <property type="entry name" value="OTCace"/>
    <property type="match status" value="1"/>
</dbReference>